<evidence type="ECO:0000313" key="1">
    <source>
        <dbReference type="EMBL" id="KAI9512552.1"/>
    </source>
</evidence>
<accession>A0ACC0UNY3</accession>
<sequence>MSSHRQLAPGFRQVDAFDSDERYERDEKGDIIEEISYVTLDLGAVEPTLLPSSSTYRLIGLDTPSPFLQLSGTIFQGTNQSLLGTELLFAEDKDLQDQTRRKVSHLANTSQRIRFKQVELQPKDAALGQPRIPSSTPDKGRGTSSKQNQNAAGDDDIVDLMTGNTELADIPPQRRKGGKGKAKQRIESQPS</sequence>
<dbReference type="Proteomes" id="UP001207468">
    <property type="component" value="Unassembled WGS sequence"/>
</dbReference>
<dbReference type="EMBL" id="JAGFNK010000008">
    <property type="protein sequence ID" value="KAI9512552.1"/>
    <property type="molecule type" value="Genomic_DNA"/>
</dbReference>
<comment type="caution">
    <text evidence="1">The sequence shown here is derived from an EMBL/GenBank/DDBJ whole genome shotgun (WGS) entry which is preliminary data.</text>
</comment>
<keyword evidence="2" id="KW-1185">Reference proteome</keyword>
<proteinExistence type="predicted"/>
<evidence type="ECO:0000313" key="2">
    <source>
        <dbReference type="Proteomes" id="UP001207468"/>
    </source>
</evidence>
<reference evidence="1" key="1">
    <citation type="submission" date="2021-03" db="EMBL/GenBank/DDBJ databases">
        <title>Evolutionary priming and transition to the ectomycorrhizal habit in an iconic lineage of mushroom-forming fungi: is preadaptation a requirement?</title>
        <authorList>
            <consortium name="DOE Joint Genome Institute"/>
            <person name="Looney B.P."/>
            <person name="Miyauchi S."/>
            <person name="Morin E."/>
            <person name="Drula E."/>
            <person name="Courty P.E."/>
            <person name="Chicoki N."/>
            <person name="Fauchery L."/>
            <person name="Kohler A."/>
            <person name="Kuo A."/>
            <person name="LaButti K."/>
            <person name="Pangilinan J."/>
            <person name="Lipzen A."/>
            <person name="Riley R."/>
            <person name="Andreopoulos W."/>
            <person name="He G."/>
            <person name="Johnson J."/>
            <person name="Barry K.W."/>
            <person name="Grigoriev I.V."/>
            <person name="Nagy L."/>
            <person name="Hibbett D."/>
            <person name="Henrissat B."/>
            <person name="Matheny P.B."/>
            <person name="Labbe J."/>
            <person name="Martin A.F."/>
        </authorList>
    </citation>
    <scope>NUCLEOTIDE SEQUENCE</scope>
    <source>
        <strain evidence="1">BPL698</strain>
    </source>
</reference>
<name>A0ACC0UNY3_9AGAM</name>
<organism evidence="1 2">
    <name type="scientific">Russula earlei</name>
    <dbReference type="NCBI Taxonomy" id="71964"/>
    <lineage>
        <taxon>Eukaryota</taxon>
        <taxon>Fungi</taxon>
        <taxon>Dikarya</taxon>
        <taxon>Basidiomycota</taxon>
        <taxon>Agaricomycotina</taxon>
        <taxon>Agaricomycetes</taxon>
        <taxon>Russulales</taxon>
        <taxon>Russulaceae</taxon>
        <taxon>Russula</taxon>
    </lineage>
</organism>
<gene>
    <name evidence="1" type="ORF">F5148DRAFT_973393</name>
</gene>
<protein>
    <submittedName>
        <fullName evidence="1">Uncharacterized protein</fullName>
    </submittedName>
</protein>